<dbReference type="AlphaFoldDB" id="J3PLB4"/>
<dbReference type="VEuPathDB" id="FungiDB:GGTG_14372"/>
<evidence type="ECO:0000313" key="2">
    <source>
        <dbReference type="EnsemblFungi" id="EJT68049"/>
    </source>
</evidence>
<evidence type="ECO:0000313" key="1">
    <source>
        <dbReference type="EMBL" id="EJT68049.1"/>
    </source>
</evidence>
<dbReference type="GeneID" id="20354830"/>
<dbReference type="EMBL" id="GL385714">
    <property type="protein sequence ID" value="EJT68049.1"/>
    <property type="molecule type" value="Genomic_DNA"/>
</dbReference>
<dbReference type="HOGENOM" id="CLU_2306341_0_0_1"/>
<reference evidence="2" key="5">
    <citation type="submission" date="2018-04" db="UniProtKB">
        <authorList>
            <consortium name="EnsemblFungi"/>
        </authorList>
    </citation>
    <scope>IDENTIFICATION</scope>
    <source>
        <strain evidence="2">R3-111a-1</strain>
    </source>
</reference>
<sequence length="100" mass="11222">MANPIAASPVSPAVPQGLEPRQQNGVHVVFYADGNCGGRSYPFGVLGRTWWLRDHDMERERLQRVVCECVEQWMHHGFICVGPDRLPECRGGRMAGTFPE</sequence>
<accession>J3PLB4</accession>
<dbReference type="Proteomes" id="UP000006039">
    <property type="component" value="Unassembled WGS sequence"/>
</dbReference>
<proteinExistence type="predicted"/>
<dbReference type="EnsemblFungi" id="EJT68049">
    <property type="protein sequence ID" value="EJT68049"/>
    <property type="gene ID" value="GGTG_14372"/>
</dbReference>
<protein>
    <submittedName>
        <fullName evidence="1 2">Uncharacterized protein</fullName>
    </submittedName>
</protein>
<name>J3PLB4_GAET3</name>
<reference evidence="1" key="2">
    <citation type="submission" date="2010-07" db="EMBL/GenBank/DDBJ databases">
        <authorList>
            <consortium name="The Broad Institute Genome Sequencing Platform"/>
            <consortium name="Broad Institute Genome Sequencing Center for Infectious Disease"/>
            <person name="Ma L.-J."/>
            <person name="Dead R."/>
            <person name="Young S."/>
            <person name="Zeng Q."/>
            <person name="Koehrsen M."/>
            <person name="Alvarado L."/>
            <person name="Berlin A."/>
            <person name="Chapman S.B."/>
            <person name="Chen Z."/>
            <person name="Freedman E."/>
            <person name="Gellesch M."/>
            <person name="Goldberg J."/>
            <person name="Griggs A."/>
            <person name="Gujja S."/>
            <person name="Heilman E.R."/>
            <person name="Heiman D."/>
            <person name="Hepburn T."/>
            <person name="Howarth C."/>
            <person name="Jen D."/>
            <person name="Larson L."/>
            <person name="Mehta T."/>
            <person name="Neiman D."/>
            <person name="Pearson M."/>
            <person name="Roberts A."/>
            <person name="Saif S."/>
            <person name="Shea T."/>
            <person name="Shenoy N."/>
            <person name="Sisk P."/>
            <person name="Stolte C."/>
            <person name="Sykes S."/>
            <person name="Walk T."/>
            <person name="White J."/>
            <person name="Yandava C."/>
            <person name="Haas B."/>
            <person name="Nusbaum C."/>
            <person name="Birren B."/>
        </authorList>
    </citation>
    <scope>NUCLEOTIDE SEQUENCE</scope>
    <source>
        <strain evidence="1">R3-111a-1</strain>
    </source>
</reference>
<evidence type="ECO:0000313" key="3">
    <source>
        <dbReference type="Proteomes" id="UP000006039"/>
    </source>
</evidence>
<reference evidence="1" key="3">
    <citation type="submission" date="2010-09" db="EMBL/GenBank/DDBJ databases">
        <title>Annotation of Gaeumannomyces graminis var. tritici R3-111a-1.</title>
        <authorList>
            <consortium name="The Broad Institute Genome Sequencing Platform"/>
            <person name="Ma L.-J."/>
            <person name="Dead R."/>
            <person name="Young S.K."/>
            <person name="Zeng Q."/>
            <person name="Gargeya S."/>
            <person name="Fitzgerald M."/>
            <person name="Haas B."/>
            <person name="Abouelleil A."/>
            <person name="Alvarado L."/>
            <person name="Arachchi H.M."/>
            <person name="Berlin A."/>
            <person name="Brown A."/>
            <person name="Chapman S.B."/>
            <person name="Chen Z."/>
            <person name="Dunbar C."/>
            <person name="Freedman E."/>
            <person name="Gearin G."/>
            <person name="Gellesch M."/>
            <person name="Goldberg J."/>
            <person name="Griggs A."/>
            <person name="Gujja S."/>
            <person name="Heiman D."/>
            <person name="Howarth C."/>
            <person name="Larson L."/>
            <person name="Lui A."/>
            <person name="MacDonald P.J.P."/>
            <person name="Mehta T."/>
            <person name="Montmayeur A."/>
            <person name="Murphy C."/>
            <person name="Neiman D."/>
            <person name="Pearson M."/>
            <person name="Priest M."/>
            <person name="Roberts A."/>
            <person name="Saif S."/>
            <person name="Shea T."/>
            <person name="Shenoy N."/>
            <person name="Sisk P."/>
            <person name="Stolte C."/>
            <person name="Sykes S."/>
            <person name="Yandava C."/>
            <person name="Wortman J."/>
            <person name="Nusbaum C."/>
            <person name="Birren B."/>
        </authorList>
    </citation>
    <scope>NUCLEOTIDE SEQUENCE</scope>
    <source>
        <strain evidence="1">R3-111a-1</strain>
    </source>
</reference>
<organism evidence="1">
    <name type="scientific">Gaeumannomyces tritici (strain R3-111a-1)</name>
    <name type="common">Wheat and barley take-all root rot fungus</name>
    <name type="synonym">Gaeumannomyces graminis var. tritici</name>
    <dbReference type="NCBI Taxonomy" id="644352"/>
    <lineage>
        <taxon>Eukaryota</taxon>
        <taxon>Fungi</taxon>
        <taxon>Dikarya</taxon>
        <taxon>Ascomycota</taxon>
        <taxon>Pezizomycotina</taxon>
        <taxon>Sordariomycetes</taxon>
        <taxon>Sordariomycetidae</taxon>
        <taxon>Magnaporthales</taxon>
        <taxon>Magnaporthaceae</taxon>
        <taxon>Gaeumannomyces</taxon>
    </lineage>
</organism>
<gene>
    <name evidence="2" type="primary">20354830</name>
    <name evidence="1" type="ORF">GGTG_14372</name>
</gene>
<reference evidence="2" key="4">
    <citation type="journal article" date="2015" name="G3 (Bethesda)">
        <title>Genome sequences of three phytopathogenic species of the Magnaporthaceae family of fungi.</title>
        <authorList>
            <person name="Okagaki L.H."/>
            <person name="Nunes C.C."/>
            <person name="Sailsbery J."/>
            <person name="Clay B."/>
            <person name="Brown D."/>
            <person name="John T."/>
            <person name="Oh Y."/>
            <person name="Young N."/>
            <person name="Fitzgerald M."/>
            <person name="Haas B.J."/>
            <person name="Zeng Q."/>
            <person name="Young S."/>
            <person name="Adiconis X."/>
            <person name="Fan L."/>
            <person name="Levin J.Z."/>
            <person name="Mitchell T.K."/>
            <person name="Okubara P.A."/>
            <person name="Farman M.L."/>
            <person name="Kohn L.M."/>
            <person name="Birren B."/>
            <person name="Ma L.-J."/>
            <person name="Dean R.A."/>
        </authorList>
    </citation>
    <scope>NUCLEOTIDE SEQUENCE</scope>
    <source>
        <strain evidence="2">R3-111a-1</strain>
    </source>
</reference>
<keyword evidence="3" id="KW-1185">Reference proteome</keyword>
<reference evidence="3" key="1">
    <citation type="submission" date="2010-07" db="EMBL/GenBank/DDBJ databases">
        <title>The genome sequence of Gaeumannomyces graminis var. tritici strain R3-111a-1.</title>
        <authorList>
            <consortium name="The Broad Institute Genome Sequencing Platform"/>
            <person name="Ma L.-J."/>
            <person name="Dead R."/>
            <person name="Young S."/>
            <person name="Zeng Q."/>
            <person name="Koehrsen M."/>
            <person name="Alvarado L."/>
            <person name="Berlin A."/>
            <person name="Chapman S.B."/>
            <person name="Chen Z."/>
            <person name="Freedman E."/>
            <person name="Gellesch M."/>
            <person name="Goldberg J."/>
            <person name="Griggs A."/>
            <person name="Gujja S."/>
            <person name="Heilman E.R."/>
            <person name="Heiman D."/>
            <person name="Hepburn T."/>
            <person name="Howarth C."/>
            <person name="Jen D."/>
            <person name="Larson L."/>
            <person name="Mehta T."/>
            <person name="Neiman D."/>
            <person name="Pearson M."/>
            <person name="Roberts A."/>
            <person name="Saif S."/>
            <person name="Shea T."/>
            <person name="Shenoy N."/>
            <person name="Sisk P."/>
            <person name="Stolte C."/>
            <person name="Sykes S."/>
            <person name="Walk T."/>
            <person name="White J."/>
            <person name="Yandava C."/>
            <person name="Haas B."/>
            <person name="Nusbaum C."/>
            <person name="Birren B."/>
        </authorList>
    </citation>
    <scope>NUCLEOTIDE SEQUENCE [LARGE SCALE GENOMIC DNA]</scope>
    <source>
        <strain evidence="3">R3-111a-1</strain>
    </source>
</reference>
<dbReference type="RefSeq" id="XP_009230563.1">
    <property type="nucleotide sequence ID" value="XM_009232299.1"/>
</dbReference>